<dbReference type="AlphaFoldDB" id="A0AAD5L1X7"/>
<dbReference type="Gene3D" id="1.25.40.20">
    <property type="entry name" value="Ankyrin repeat-containing domain"/>
    <property type="match status" value="4"/>
</dbReference>
<proteinExistence type="predicted"/>
<keyword evidence="1" id="KW-0677">Repeat</keyword>
<dbReference type="InterPro" id="IPR002110">
    <property type="entry name" value="Ankyrin_rpt"/>
</dbReference>
<feature type="repeat" description="ANK" evidence="3">
    <location>
        <begin position="89"/>
        <end position="121"/>
    </location>
</feature>
<dbReference type="PANTHER" id="PTHR24198">
    <property type="entry name" value="ANKYRIN REPEAT AND PROTEIN KINASE DOMAIN-CONTAINING PROTEIN"/>
    <property type="match status" value="1"/>
</dbReference>
<dbReference type="Pfam" id="PF12796">
    <property type="entry name" value="Ank_2"/>
    <property type="match status" value="3"/>
</dbReference>
<dbReference type="PROSITE" id="PS50088">
    <property type="entry name" value="ANK_REPEAT"/>
    <property type="match status" value="5"/>
</dbReference>
<dbReference type="Pfam" id="PF00023">
    <property type="entry name" value="Ank"/>
    <property type="match status" value="1"/>
</dbReference>
<evidence type="ECO:0000256" key="3">
    <source>
        <dbReference type="PROSITE-ProRule" id="PRU00023"/>
    </source>
</evidence>
<feature type="region of interest" description="Disordered" evidence="4">
    <location>
        <begin position="355"/>
        <end position="382"/>
    </location>
</feature>
<dbReference type="Proteomes" id="UP000820818">
    <property type="component" value="Linkage Group LG2"/>
</dbReference>
<dbReference type="PANTHER" id="PTHR24198:SF165">
    <property type="entry name" value="ANKYRIN REPEAT-CONTAINING PROTEIN-RELATED"/>
    <property type="match status" value="1"/>
</dbReference>
<organism evidence="5 6">
    <name type="scientific">Daphnia sinensis</name>
    <dbReference type="NCBI Taxonomy" id="1820382"/>
    <lineage>
        <taxon>Eukaryota</taxon>
        <taxon>Metazoa</taxon>
        <taxon>Ecdysozoa</taxon>
        <taxon>Arthropoda</taxon>
        <taxon>Crustacea</taxon>
        <taxon>Branchiopoda</taxon>
        <taxon>Diplostraca</taxon>
        <taxon>Cladocera</taxon>
        <taxon>Anomopoda</taxon>
        <taxon>Daphniidae</taxon>
        <taxon>Daphnia</taxon>
        <taxon>Daphnia similis group</taxon>
    </lineage>
</organism>
<evidence type="ECO:0000313" key="5">
    <source>
        <dbReference type="EMBL" id="KAI9563784.1"/>
    </source>
</evidence>
<dbReference type="EMBL" id="WJBH02000002">
    <property type="protein sequence ID" value="KAI9563784.1"/>
    <property type="molecule type" value="Genomic_DNA"/>
</dbReference>
<sequence>MDADTSIEERHPITANGDLTGVHTTKDKGLNGSKWITADKILEQYENVDVITSNFLSLHLAAKLKCGMRTFNKILRQTTSDKMDAFDAYGYTALHWAANAGSAIKIKLLLDNKADVNVQDQIQGKTALHLALLKRWESAAEQLLQCDRVDVDIQERNRWTALHQAALWNNVPADLFKTILDKSSDVNAKSILGRTALHLALRKKSATAAKELLNYNKNGQRVNVNITDGLGKTALHYAAGWPNIPVGLFKEILRKSADVNATEKMDESTALHFALEKQSITATAHLLSHPDIKLNIKNKKHLLPFRFAVEWRDIPPHLFSIMQKKTTFNAREKTEEPAVPHLKFDAKTDIAINPLTKDENADVTKEDNENCTANPATADVPANQSRLLDDELQSLHAPSDPERPVEQDVSLEINGELQLNDSNNLLETTYEDELNDTSHQGVINQLESKKNTFAEKERELLRLCARDISMDLTARIQILIDLGTDVNATDQYGRNALHFLCRNHLSPNLTDAIRLLIRHGINVNAASKFGQNALHYLCQKNSGSNLIDAIQLLITSGLKVNAKDKVGWSALHYLCVYNSTSNLIVAIKFLIEREIDVNAKSTNGRNALHYLCLYNSGSNLIDAIKLLIKNGISVISDGHDARSIVREHYRKSDKEDIIELMDKAVLAQS</sequence>
<comment type="caution">
    <text evidence="5">The sequence shown here is derived from an EMBL/GenBank/DDBJ whole genome shotgun (WGS) entry which is preliminary data.</text>
</comment>
<keyword evidence="6" id="KW-1185">Reference proteome</keyword>
<dbReference type="InterPro" id="IPR036770">
    <property type="entry name" value="Ankyrin_rpt-contain_sf"/>
</dbReference>
<feature type="repeat" description="ANK" evidence="3">
    <location>
        <begin position="492"/>
        <end position="528"/>
    </location>
</feature>
<dbReference type="PROSITE" id="PS50297">
    <property type="entry name" value="ANK_REP_REGION"/>
    <property type="match status" value="2"/>
</dbReference>
<dbReference type="SMART" id="SM00248">
    <property type="entry name" value="ANK"/>
    <property type="match status" value="10"/>
</dbReference>
<feature type="repeat" description="ANK" evidence="3">
    <location>
        <begin position="157"/>
        <end position="191"/>
    </location>
</feature>
<feature type="repeat" description="ANK" evidence="3">
    <location>
        <begin position="529"/>
        <end position="565"/>
    </location>
</feature>
<feature type="compositionally biased region" description="Basic and acidic residues" evidence="4">
    <location>
        <begin position="356"/>
        <end position="368"/>
    </location>
</feature>
<evidence type="ECO:0000256" key="2">
    <source>
        <dbReference type="ARBA" id="ARBA00023043"/>
    </source>
</evidence>
<name>A0AAD5L1X7_9CRUS</name>
<accession>A0AAD5L1X7</accession>
<feature type="repeat" description="ANK" evidence="3">
    <location>
        <begin position="230"/>
        <end position="264"/>
    </location>
</feature>
<evidence type="ECO:0000313" key="6">
    <source>
        <dbReference type="Proteomes" id="UP000820818"/>
    </source>
</evidence>
<dbReference type="SUPFAM" id="SSF48403">
    <property type="entry name" value="Ankyrin repeat"/>
    <property type="match status" value="2"/>
</dbReference>
<evidence type="ECO:0000256" key="1">
    <source>
        <dbReference type="ARBA" id="ARBA00022737"/>
    </source>
</evidence>
<protein>
    <submittedName>
        <fullName evidence="5">Uncharacterized protein</fullName>
    </submittedName>
</protein>
<gene>
    <name evidence="5" type="ORF">GHT06_011249</name>
</gene>
<keyword evidence="2 3" id="KW-0040">ANK repeat</keyword>
<reference evidence="5 6" key="1">
    <citation type="submission" date="2022-05" db="EMBL/GenBank/DDBJ databases">
        <title>A multi-omics perspective on studying reproductive biology in Daphnia sinensis.</title>
        <authorList>
            <person name="Jia J."/>
        </authorList>
    </citation>
    <scope>NUCLEOTIDE SEQUENCE [LARGE SCALE GENOMIC DNA]</scope>
    <source>
        <strain evidence="5 6">WSL</strain>
    </source>
</reference>
<evidence type="ECO:0000256" key="4">
    <source>
        <dbReference type="SAM" id="MobiDB-lite"/>
    </source>
</evidence>